<feature type="short sequence motif" description="GXSXG" evidence="4">
    <location>
        <begin position="49"/>
        <end position="53"/>
    </location>
</feature>
<evidence type="ECO:0000313" key="7">
    <source>
        <dbReference type="Proteomes" id="UP000220836"/>
    </source>
</evidence>
<dbReference type="PROSITE" id="PS51635">
    <property type="entry name" value="PNPLA"/>
    <property type="match status" value="1"/>
</dbReference>
<reference evidence="6 7" key="1">
    <citation type="submission" date="2017-05" db="EMBL/GenBank/DDBJ databases">
        <authorList>
            <person name="Song R."/>
            <person name="Chenine A.L."/>
            <person name="Ruprecht R.M."/>
        </authorList>
    </citation>
    <scope>NUCLEOTIDE SEQUENCE [LARGE SCALE GENOMIC DNA]</scope>
    <source>
        <strain evidence="6 7">CECT 8663</strain>
    </source>
</reference>
<evidence type="ECO:0000259" key="5">
    <source>
        <dbReference type="PROSITE" id="PS51635"/>
    </source>
</evidence>
<dbReference type="Pfam" id="PF01734">
    <property type="entry name" value="Patatin"/>
    <property type="match status" value="1"/>
</dbReference>
<protein>
    <submittedName>
        <fullName evidence="6">Patatin-like phospholipase</fullName>
    </submittedName>
</protein>
<name>A0A238JRJ0_9RHOB</name>
<proteinExistence type="predicted"/>
<keyword evidence="3 4" id="KW-0443">Lipid metabolism</keyword>
<keyword evidence="2 4" id="KW-0442">Lipid degradation</keyword>
<dbReference type="PANTHER" id="PTHR14226:SF78">
    <property type="entry name" value="SLR0060 PROTEIN"/>
    <property type="match status" value="1"/>
</dbReference>
<evidence type="ECO:0000313" key="6">
    <source>
        <dbReference type="EMBL" id="SMX32472.1"/>
    </source>
</evidence>
<evidence type="ECO:0000256" key="4">
    <source>
        <dbReference type="PROSITE-ProRule" id="PRU01161"/>
    </source>
</evidence>
<evidence type="ECO:0000256" key="1">
    <source>
        <dbReference type="ARBA" id="ARBA00022801"/>
    </source>
</evidence>
<dbReference type="InterPro" id="IPR002641">
    <property type="entry name" value="PNPLA_dom"/>
</dbReference>
<dbReference type="SUPFAM" id="SSF52151">
    <property type="entry name" value="FabD/lysophospholipase-like"/>
    <property type="match status" value="1"/>
</dbReference>
<dbReference type="EMBL" id="FXYH01000001">
    <property type="protein sequence ID" value="SMX32472.1"/>
    <property type="molecule type" value="Genomic_DNA"/>
</dbReference>
<gene>
    <name evidence="6" type="ORF">PEV8663_00037</name>
</gene>
<dbReference type="InterPro" id="IPR050301">
    <property type="entry name" value="NTE"/>
</dbReference>
<evidence type="ECO:0000256" key="3">
    <source>
        <dbReference type="ARBA" id="ARBA00023098"/>
    </source>
</evidence>
<feature type="domain" description="PNPLA" evidence="5">
    <location>
        <begin position="17"/>
        <end position="223"/>
    </location>
</feature>
<keyword evidence="1 4" id="KW-0378">Hydrolase</keyword>
<dbReference type="Proteomes" id="UP000220836">
    <property type="component" value="Unassembled WGS sequence"/>
</dbReference>
<feature type="short sequence motif" description="GXGXXG" evidence="4">
    <location>
        <begin position="21"/>
        <end position="26"/>
    </location>
</feature>
<dbReference type="GO" id="GO:0016787">
    <property type="term" value="F:hydrolase activity"/>
    <property type="evidence" value="ECO:0007669"/>
    <property type="project" value="UniProtKB-UniRule"/>
</dbReference>
<dbReference type="InterPro" id="IPR016035">
    <property type="entry name" value="Acyl_Trfase/lysoPLipase"/>
</dbReference>
<sequence length="353" mass="38837">MLHMQSARGEIMVRINLALQGGGAHGAFTWGVLDRILEDETIEIAAISGTSAGALNGAALKSGLIHGGRSGARENLDWLWEQMGAHTSDLPHWMHPWMPNPGMVSKSVEYSVPFVWGEAFGRMMSPYAWGPAYRNPLEKLVDKFDFDTICSSEGPQFFVGATQVRNGKIRIFTGDKINTQAILASACLPTMFQAVELPDPKTGVIEAFWDGGYTGNPPLFPFFDQSLPDDIVVVNINPLHRDEVPITPPEIQNRINEISFNSSLFRELRAIEFVQRLLGQGALQPGSLKNARVHMIADDALMNELSVATKTVPVPSLLIQLKEAGRRAAGSFLEAHKSDLGKRQTADLREMFD</sequence>
<feature type="active site" description="Proton acceptor" evidence="4">
    <location>
        <position position="210"/>
    </location>
</feature>
<dbReference type="Gene3D" id="3.40.1090.10">
    <property type="entry name" value="Cytosolic phospholipase A2 catalytic domain"/>
    <property type="match status" value="2"/>
</dbReference>
<evidence type="ECO:0000256" key="2">
    <source>
        <dbReference type="ARBA" id="ARBA00022963"/>
    </source>
</evidence>
<accession>A0A238JRJ0</accession>
<feature type="active site" description="Nucleophile" evidence="4">
    <location>
        <position position="51"/>
    </location>
</feature>
<dbReference type="PANTHER" id="PTHR14226">
    <property type="entry name" value="NEUROPATHY TARGET ESTERASE/SWISS CHEESE D.MELANOGASTER"/>
    <property type="match status" value="1"/>
</dbReference>
<organism evidence="6 7">
    <name type="scientific">Pelagimonas varians</name>
    <dbReference type="NCBI Taxonomy" id="696760"/>
    <lineage>
        <taxon>Bacteria</taxon>
        <taxon>Pseudomonadati</taxon>
        <taxon>Pseudomonadota</taxon>
        <taxon>Alphaproteobacteria</taxon>
        <taxon>Rhodobacterales</taxon>
        <taxon>Roseobacteraceae</taxon>
        <taxon>Pelagimonas</taxon>
    </lineage>
</organism>
<dbReference type="GO" id="GO:0016042">
    <property type="term" value="P:lipid catabolic process"/>
    <property type="evidence" value="ECO:0007669"/>
    <property type="project" value="UniProtKB-UniRule"/>
</dbReference>
<feature type="short sequence motif" description="DGA/G" evidence="4">
    <location>
        <begin position="210"/>
        <end position="212"/>
    </location>
</feature>
<dbReference type="AlphaFoldDB" id="A0A238JRJ0"/>
<keyword evidence="7" id="KW-1185">Reference proteome</keyword>